<dbReference type="HOGENOM" id="CLU_1225492_0_0_1"/>
<feature type="region of interest" description="Disordered" evidence="1">
    <location>
        <begin position="131"/>
        <end position="150"/>
    </location>
</feature>
<evidence type="ECO:0000313" key="3">
    <source>
        <dbReference type="Proteomes" id="UP000001745"/>
    </source>
</evidence>
<dbReference type="EMBL" id="EQ962656">
    <property type="protein sequence ID" value="EED15888.1"/>
    <property type="molecule type" value="Genomic_DNA"/>
</dbReference>
<dbReference type="GeneID" id="8102802"/>
<name>B8MG21_TALSN</name>
<keyword evidence="3" id="KW-1185">Reference proteome</keyword>
<evidence type="ECO:0000313" key="2">
    <source>
        <dbReference type="EMBL" id="EED15888.1"/>
    </source>
</evidence>
<proteinExistence type="predicted"/>
<sequence length="226" mass="24530">MKSELRKAKVSADGAHRIQEITKQAEAEGETEILNMILGDIVDLSELRFADHHTNTMGTRDNHEAQTESVGGDAPTVGPQLESFPSQPIHILRPQPQQDQDIDREPINNPLALLADASGAAQKLCRKGMTSTLSPASHADSSTSNGTISSSGSALARYISLVLRLNRASLEQGLEALFTDPSESDYRRLDYFKPPNTETPRDVGSDIGPVDLGLVTMDEACYLFPM</sequence>
<dbReference type="VEuPathDB" id="FungiDB:TSTA_010060"/>
<evidence type="ECO:0000256" key="1">
    <source>
        <dbReference type="SAM" id="MobiDB-lite"/>
    </source>
</evidence>
<dbReference type="STRING" id="441959.B8MG21"/>
<feature type="compositionally biased region" description="Basic and acidic residues" evidence="1">
    <location>
        <begin position="55"/>
        <end position="66"/>
    </location>
</feature>
<gene>
    <name evidence="2" type="ORF">TSTA_010060</name>
</gene>
<dbReference type="AlphaFoldDB" id="B8MG21"/>
<reference evidence="3" key="1">
    <citation type="journal article" date="2015" name="Genome Announc.">
        <title>Genome sequence of the AIDS-associated pathogen Penicillium marneffei (ATCC18224) and its near taxonomic relative Talaromyces stipitatus (ATCC10500).</title>
        <authorList>
            <person name="Nierman W.C."/>
            <person name="Fedorova-Abrams N.D."/>
            <person name="Andrianopoulos A."/>
        </authorList>
    </citation>
    <scope>NUCLEOTIDE SEQUENCE [LARGE SCALE GENOMIC DNA]</scope>
    <source>
        <strain evidence="3">ATCC 10500 / CBS 375.48 / QM 6759 / NRRL 1006</strain>
    </source>
</reference>
<feature type="region of interest" description="Disordered" evidence="1">
    <location>
        <begin position="55"/>
        <end position="74"/>
    </location>
</feature>
<dbReference type="PhylomeDB" id="B8MG21"/>
<accession>B8MG21</accession>
<dbReference type="OrthoDB" id="3163292at2759"/>
<dbReference type="Proteomes" id="UP000001745">
    <property type="component" value="Unassembled WGS sequence"/>
</dbReference>
<feature type="compositionally biased region" description="Low complexity" evidence="1">
    <location>
        <begin position="141"/>
        <end position="150"/>
    </location>
</feature>
<dbReference type="RefSeq" id="XP_002483122.1">
    <property type="nucleotide sequence ID" value="XM_002483077.1"/>
</dbReference>
<protein>
    <submittedName>
        <fullName evidence="2">Uncharacterized protein</fullName>
    </submittedName>
</protein>
<organism evidence="2 3">
    <name type="scientific">Talaromyces stipitatus (strain ATCC 10500 / CBS 375.48 / QM 6759 / NRRL 1006)</name>
    <name type="common">Penicillium stipitatum</name>
    <dbReference type="NCBI Taxonomy" id="441959"/>
    <lineage>
        <taxon>Eukaryota</taxon>
        <taxon>Fungi</taxon>
        <taxon>Dikarya</taxon>
        <taxon>Ascomycota</taxon>
        <taxon>Pezizomycotina</taxon>
        <taxon>Eurotiomycetes</taxon>
        <taxon>Eurotiomycetidae</taxon>
        <taxon>Eurotiales</taxon>
        <taxon>Trichocomaceae</taxon>
        <taxon>Talaromyces</taxon>
        <taxon>Talaromyces sect. Talaromyces</taxon>
    </lineage>
</organism>
<dbReference type="InParanoid" id="B8MG21"/>